<dbReference type="FunFam" id="3.40.50.10190:FF:000052">
    <property type="entry name" value="Transcription coactivator"/>
    <property type="match status" value="1"/>
</dbReference>
<dbReference type="SMART" id="SM00292">
    <property type="entry name" value="BRCT"/>
    <property type="match status" value="6"/>
</dbReference>
<accession>A0A443PHH9</accession>
<evidence type="ECO:0000256" key="2">
    <source>
        <dbReference type="SAM" id="MobiDB-lite"/>
    </source>
</evidence>
<dbReference type="EMBL" id="QPKB01000008">
    <property type="protein sequence ID" value="RWR90236.1"/>
    <property type="molecule type" value="Genomic_DNA"/>
</dbReference>
<dbReference type="OrthoDB" id="251770at2759"/>
<dbReference type="CDD" id="cd00027">
    <property type="entry name" value="BRCT"/>
    <property type="match status" value="1"/>
</dbReference>
<dbReference type="FunFam" id="3.40.50.10190:FF:000057">
    <property type="entry name" value="Transcription coactivator"/>
    <property type="match status" value="1"/>
</dbReference>
<feature type="domain" description="BRCT" evidence="3">
    <location>
        <begin position="358"/>
        <end position="450"/>
    </location>
</feature>
<dbReference type="Pfam" id="PF00533">
    <property type="entry name" value="BRCT"/>
    <property type="match status" value="2"/>
</dbReference>
<dbReference type="PANTHER" id="PTHR13561:SF20">
    <property type="entry name" value="DNA TOPOISOMERASE 2-BINDING PROTEIN 1"/>
    <property type="match status" value="1"/>
</dbReference>
<protein>
    <submittedName>
        <fullName evidence="4">BRCT domain-containing protein</fullName>
    </submittedName>
</protein>
<keyword evidence="5" id="KW-1185">Reference proteome</keyword>
<feature type="domain" description="BRCT" evidence="3">
    <location>
        <begin position="4"/>
        <end position="98"/>
    </location>
</feature>
<dbReference type="PANTHER" id="PTHR13561">
    <property type="entry name" value="DNA REPLICATION REGULATOR DPB11-RELATED"/>
    <property type="match status" value="1"/>
</dbReference>
<evidence type="ECO:0000313" key="5">
    <source>
        <dbReference type="Proteomes" id="UP000283530"/>
    </source>
</evidence>
<comment type="caution">
    <text evidence="4">The sequence shown here is derived from an EMBL/GenBank/DDBJ whole genome shotgun (WGS) entry which is preliminary data.</text>
</comment>
<name>A0A443PHH9_9MAGN</name>
<evidence type="ECO:0000259" key="3">
    <source>
        <dbReference type="PROSITE" id="PS50172"/>
    </source>
</evidence>
<dbReference type="GO" id="GO:0006270">
    <property type="term" value="P:DNA replication initiation"/>
    <property type="evidence" value="ECO:0007669"/>
    <property type="project" value="TreeGrafter"/>
</dbReference>
<dbReference type="InterPro" id="IPR059215">
    <property type="entry name" value="BRCT2_TopBP1-like"/>
</dbReference>
<dbReference type="AlphaFoldDB" id="A0A443PHH9"/>
<feature type="region of interest" description="Disordered" evidence="2">
    <location>
        <begin position="918"/>
        <end position="941"/>
    </location>
</feature>
<keyword evidence="1" id="KW-0677">Repeat</keyword>
<evidence type="ECO:0000256" key="1">
    <source>
        <dbReference type="ARBA" id="ARBA00022737"/>
    </source>
</evidence>
<dbReference type="GO" id="GO:0007095">
    <property type="term" value="P:mitotic G2 DNA damage checkpoint signaling"/>
    <property type="evidence" value="ECO:0007669"/>
    <property type="project" value="TreeGrafter"/>
</dbReference>
<feature type="domain" description="BRCT" evidence="3">
    <location>
        <begin position="102"/>
        <end position="186"/>
    </location>
</feature>
<dbReference type="PROSITE" id="PS50172">
    <property type="entry name" value="BRCT"/>
    <property type="match status" value="6"/>
</dbReference>
<reference evidence="4 5" key="1">
    <citation type="journal article" date="2019" name="Nat. Plants">
        <title>Stout camphor tree genome fills gaps in understanding of flowering plant genome evolution.</title>
        <authorList>
            <person name="Chaw S.M."/>
            <person name="Liu Y.C."/>
            <person name="Wu Y.W."/>
            <person name="Wang H.Y."/>
            <person name="Lin C.I."/>
            <person name="Wu C.S."/>
            <person name="Ke H.M."/>
            <person name="Chang L.Y."/>
            <person name="Hsu C.Y."/>
            <person name="Yang H.T."/>
            <person name="Sudianto E."/>
            <person name="Hsu M.H."/>
            <person name="Wu K.P."/>
            <person name="Wang L.N."/>
            <person name="Leebens-Mack J.H."/>
            <person name="Tsai I.J."/>
        </authorList>
    </citation>
    <scope>NUCLEOTIDE SEQUENCE [LARGE SCALE GENOMIC DNA]</scope>
    <source>
        <strain evidence="5">cv. Chaw 1501</strain>
        <tissue evidence="4">Young leaves</tissue>
    </source>
</reference>
<evidence type="ECO:0000313" key="4">
    <source>
        <dbReference type="EMBL" id="RWR90236.1"/>
    </source>
</evidence>
<gene>
    <name evidence="4" type="ORF">CKAN_01932200</name>
</gene>
<sequence>MASRSSMLFKGVNVFLSRSLVPPEVFDAVHDALRLNGANLFLCCDPSRNSPNDFHVISSPDHEKFEDLKAKGCNLLGPQCIFSCAKECRPLPKQGYTCCLAMDGVKVLASGFDMDEKVKIENLVTSMGGVFLTKASLDVSFVIVKNVLAAKYKWAHNVLKKPIVTSSWLQQCWIEHRVVPQEPYRILPFTGLTICATRIPADVRKVMERLIIQNGGQYSADLTRNYDLDILYTPEGDKYLVARKWGHINIVSKKWFDQSVERRACLDEEFYPVHCAPNSSTSGKCGLKRPHTQHKGTTTLQSVPSNTITEMEATASQSTGSFSDATVFTKEGSEAPSLQSGGDGNLGGCVAHDSQSEDSDLYLSECRILFVGFEATEMRKLVNMVRKGGGTRHMSFSEKLTHIVVGKPTEIERKEVRRYASWGVINVVRTIWLEDCDRERKEIAVTERHVVSDLLLPKDGVCSNQTAAIGISNTRQEKSFISTSSEPTDNGLGGANFEGGSSLYNSGENLRLETILKTSNSVEAVTKSDHLSHSYTVKSSNCRLQCDSEIVDAREGRLSNIFKGQLFRFSRSFPVDRRAEIVEWVIQGGGKMVNDQVTQNVHFIIECHGVTRRPTDVSHSTTVSSHWIRFCLEEGYMVDVGSHILYSPLPCQVPLPGFECLKFCISQYEEKDRVLSRNLCHVLGAKFTEKLSKKVTHLLCKFTSGPKYEAACKWGVQSVTAEWITECIRQNTMVALDPFRPKAASAQDRDAGLCTMTQYPTQAARMVSGDVPPSQLLHESQSLKKLPALTNGIKSNLTEEEKHTSSCGKRARHPEDDCSRDLPPAEVSVERNAMACKMRSTRNNILEDHVEGPHAVPDVAAAIEDLLAQSNKIQDMKSPGRSCDRSIFSPDRSILGQDHTEPHSGFGISKPWLKRTEKQDNHFSPSEHDNQRTFDGFSETQTESQVVGYEEDLSGRQMIIERCRTRSSA</sequence>
<dbReference type="Pfam" id="PF12738">
    <property type="entry name" value="PTCB-BRCT"/>
    <property type="match status" value="2"/>
</dbReference>
<feature type="domain" description="BRCT" evidence="3">
    <location>
        <begin position="557"/>
        <end position="645"/>
    </location>
</feature>
<feature type="compositionally biased region" description="Basic and acidic residues" evidence="2">
    <location>
        <begin position="918"/>
        <end position="932"/>
    </location>
</feature>
<feature type="domain" description="BRCT" evidence="3">
    <location>
        <begin position="658"/>
        <end position="741"/>
    </location>
</feature>
<dbReference type="InterPro" id="IPR001357">
    <property type="entry name" value="BRCT_dom"/>
</dbReference>
<dbReference type="GO" id="GO:0033314">
    <property type="term" value="P:mitotic DNA replication checkpoint signaling"/>
    <property type="evidence" value="ECO:0007669"/>
    <property type="project" value="TreeGrafter"/>
</dbReference>
<dbReference type="Gene3D" id="3.40.50.10190">
    <property type="entry name" value="BRCT domain"/>
    <property type="match status" value="6"/>
</dbReference>
<feature type="domain" description="BRCT" evidence="3">
    <location>
        <begin position="189"/>
        <end position="273"/>
    </location>
</feature>
<dbReference type="FunFam" id="3.40.50.10190:FF:000061">
    <property type="entry name" value="Transcription coactivator"/>
    <property type="match status" value="1"/>
</dbReference>
<organism evidence="4 5">
    <name type="scientific">Cinnamomum micranthum f. kanehirae</name>
    <dbReference type="NCBI Taxonomy" id="337451"/>
    <lineage>
        <taxon>Eukaryota</taxon>
        <taxon>Viridiplantae</taxon>
        <taxon>Streptophyta</taxon>
        <taxon>Embryophyta</taxon>
        <taxon>Tracheophyta</taxon>
        <taxon>Spermatophyta</taxon>
        <taxon>Magnoliopsida</taxon>
        <taxon>Magnoliidae</taxon>
        <taxon>Laurales</taxon>
        <taxon>Lauraceae</taxon>
        <taxon>Cinnamomum</taxon>
    </lineage>
</organism>
<dbReference type="InterPro" id="IPR036420">
    <property type="entry name" value="BRCT_dom_sf"/>
</dbReference>
<feature type="region of interest" description="Disordered" evidence="2">
    <location>
        <begin position="797"/>
        <end position="823"/>
    </location>
</feature>
<dbReference type="SUPFAM" id="SSF52113">
    <property type="entry name" value="BRCT domain"/>
    <property type="match status" value="5"/>
</dbReference>
<dbReference type="Proteomes" id="UP000283530">
    <property type="component" value="Unassembled WGS sequence"/>
</dbReference>
<dbReference type="STRING" id="337451.A0A443PHH9"/>
<proteinExistence type="predicted"/>
<dbReference type="CDD" id="cd17731">
    <property type="entry name" value="BRCT_TopBP1_rpt2_like"/>
    <property type="match status" value="2"/>
</dbReference>